<dbReference type="GO" id="GO:0016989">
    <property type="term" value="F:sigma factor antagonist activity"/>
    <property type="evidence" value="ECO:0007669"/>
    <property type="project" value="TreeGrafter"/>
</dbReference>
<dbReference type="Pfam" id="PF04773">
    <property type="entry name" value="FecR"/>
    <property type="match status" value="1"/>
</dbReference>
<dbReference type="Gene3D" id="3.55.50.30">
    <property type="match status" value="1"/>
</dbReference>
<evidence type="ECO:0000256" key="1">
    <source>
        <dbReference type="SAM" id="Phobius"/>
    </source>
</evidence>
<dbReference type="AlphaFoldDB" id="A0A644X159"/>
<dbReference type="PANTHER" id="PTHR30273:SF2">
    <property type="entry name" value="PROTEIN FECR"/>
    <property type="match status" value="1"/>
</dbReference>
<evidence type="ECO:0000259" key="3">
    <source>
        <dbReference type="Pfam" id="PF16344"/>
    </source>
</evidence>
<dbReference type="InterPro" id="IPR012373">
    <property type="entry name" value="Ferrdict_sens_TM"/>
</dbReference>
<dbReference type="PIRSF" id="PIRSF018266">
    <property type="entry name" value="FecR"/>
    <property type="match status" value="1"/>
</dbReference>
<dbReference type="InterPro" id="IPR032508">
    <property type="entry name" value="FecR_C"/>
</dbReference>
<protein>
    <recommendedName>
        <fullName evidence="5">Protein FecR</fullName>
    </recommendedName>
</protein>
<feature type="domain" description="FecR protein" evidence="2">
    <location>
        <begin position="103"/>
        <end position="198"/>
    </location>
</feature>
<accession>A0A644X159</accession>
<evidence type="ECO:0008006" key="5">
    <source>
        <dbReference type="Google" id="ProtNLM"/>
    </source>
</evidence>
<name>A0A644X159_9ZZZZ</name>
<gene>
    <name evidence="4" type="ORF">SDC9_55942</name>
</gene>
<organism evidence="4">
    <name type="scientific">bioreactor metagenome</name>
    <dbReference type="NCBI Taxonomy" id="1076179"/>
    <lineage>
        <taxon>unclassified sequences</taxon>
        <taxon>metagenomes</taxon>
        <taxon>ecological metagenomes</taxon>
    </lineage>
</organism>
<dbReference type="PANTHER" id="PTHR30273">
    <property type="entry name" value="PERIPLASMIC SIGNAL SENSOR AND SIGMA FACTOR ACTIVATOR FECR-RELATED"/>
    <property type="match status" value="1"/>
</dbReference>
<keyword evidence="1" id="KW-1133">Transmembrane helix</keyword>
<evidence type="ECO:0000313" key="4">
    <source>
        <dbReference type="EMBL" id="MPM09621.1"/>
    </source>
</evidence>
<feature type="domain" description="Protein FecR C-terminal" evidence="3">
    <location>
        <begin position="241"/>
        <end position="312"/>
    </location>
</feature>
<sequence>MNELLQRYIKGDISEEDKKKVIEWLDESPDNMRELFSLHKLYDISIWHKNKSLLSAINKKTKIIRPIYIEILKIAAIFIIAFVCTFFWKGSQMVNRTETMSQVINVPAGQRAELILSDGTKVWLNAKSSLTFPTLFDENNREVILDGEGYFDVKENTKKPFIVKTEQYNIKVLGTEFNVQAYKGKDLFETALLKGSVEIEAINHTEKRTLKPNELAFKDKGHLKTIPISQFNYFQWREGLICFDDNTIAELLEKLQLYFDIKIIVNNKSILSHKFSGKFRFRDGVEHVLKTLQIKTKFNYLKSDDIDNTIIIY</sequence>
<reference evidence="4" key="1">
    <citation type="submission" date="2019-08" db="EMBL/GenBank/DDBJ databases">
        <authorList>
            <person name="Kucharzyk K."/>
            <person name="Murdoch R.W."/>
            <person name="Higgins S."/>
            <person name="Loffler F."/>
        </authorList>
    </citation>
    <scope>NUCLEOTIDE SEQUENCE</scope>
</reference>
<comment type="caution">
    <text evidence="4">The sequence shown here is derived from an EMBL/GenBank/DDBJ whole genome shotgun (WGS) entry which is preliminary data.</text>
</comment>
<feature type="transmembrane region" description="Helical" evidence="1">
    <location>
        <begin position="67"/>
        <end position="88"/>
    </location>
</feature>
<keyword evidence="1" id="KW-0812">Transmembrane</keyword>
<dbReference type="Gene3D" id="2.60.120.1440">
    <property type="match status" value="1"/>
</dbReference>
<proteinExistence type="predicted"/>
<dbReference type="FunFam" id="2.60.120.1440:FF:000001">
    <property type="entry name" value="Putative anti-sigma factor"/>
    <property type="match status" value="1"/>
</dbReference>
<dbReference type="EMBL" id="VSSQ01001592">
    <property type="protein sequence ID" value="MPM09621.1"/>
    <property type="molecule type" value="Genomic_DNA"/>
</dbReference>
<dbReference type="Pfam" id="PF16344">
    <property type="entry name" value="FecR_C"/>
    <property type="match status" value="1"/>
</dbReference>
<evidence type="ECO:0000259" key="2">
    <source>
        <dbReference type="Pfam" id="PF04773"/>
    </source>
</evidence>
<dbReference type="InterPro" id="IPR006860">
    <property type="entry name" value="FecR"/>
</dbReference>
<keyword evidence="1" id="KW-0472">Membrane</keyword>